<keyword evidence="7" id="KW-0393">Immunoglobulin domain</keyword>
<evidence type="ECO:0000256" key="9">
    <source>
        <dbReference type="SAM" id="SignalP"/>
    </source>
</evidence>
<dbReference type="InterPro" id="IPR001829">
    <property type="entry name" value="Pili_assmbl_chaperone_bac"/>
</dbReference>
<keyword evidence="3" id="KW-1029">Fimbrium biogenesis</keyword>
<dbReference type="InterPro" id="IPR016148">
    <property type="entry name" value="Pili_assmbl_chaperone_C"/>
</dbReference>
<feature type="domain" description="Pili assembly chaperone N-terminal" evidence="10">
    <location>
        <begin position="33"/>
        <end position="154"/>
    </location>
</feature>
<dbReference type="GO" id="GO:0071555">
    <property type="term" value="P:cell wall organization"/>
    <property type="evidence" value="ECO:0007669"/>
    <property type="project" value="InterPro"/>
</dbReference>
<dbReference type="SUPFAM" id="SSF49584">
    <property type="entry name" value="Periplasmic chaperone C-domain"/>
    <property type="match status" value="1"/>
</dbReference>
<organism evidence="12 13">
    <name type="scientific">Ewingella americana</name>
    <dbReference type="NCBI Taxonomy" id="41202"/>
    <lineage>
        <taxon>Bacteria</taxon>
        <taxon>Pseudomonadati</taxon>
        <taxon>Pseudomonadota</taxon>
        <taxon>Gammaproteobacteria</taxon>
        <taxon>Enterobacterales</taxon>
        <taxon>Yersiniaceae</taxon>
        <taxon>Ewingella</taxon>
    </lineage>
</organism>
<evidence type="ECO:0000256" key="6">
    <source>
        <dbReference type="ARBA" id="ARBA00023186"/>
    </source>
</evidence>
<accession>A0A377NE96</accession>
<dbReference type="InterPro" id="IPR036316">
    <property type="entry name" value="Pili_assmbl_chap_C_dom_sf"/>
</dbReference>
<dbReference type="EMBL" id="UGGO01000001">
    <property type="protein sequence ID" value="STQ45265.1"/>
    <property type="molecule type" value="Genomic_DNA"/>
</dbReference>
<feature type="chain" id="PRO_5016961535" evidence="9">
    <location>
        <begin position="32"/>
        <end position="261"/>
    </location>
</feature>
<dbReference type="PRINTS" id="PR00969">
    <property type="entry name" value="CHAPERONPILI"/>
</dbReference>
<dbReference type="Gene3D" id="2.60.40.10">
    <property type="entry name" value="Immunoglobulins"/>
    <property type="match status" value="2"/>
</dbReference>
<gene>
    <name evidence="12" type="primary">fimC_3</name>
    <name evidence="12" type="ORF">NCTC12157_02996</name>
</gene>
<name>A0A377NE96_9GAMM</name>
<dbReference type="AlphaFoldDB" id="A0A377NE96"/>
<dbReference type="InterPro" id="IPR018046">
    <property type="entry name" value="Pili_assmbl_chaperone_CS"/>
</dbReference>
<dbReference type="PANTHER" id="PTHR30251">
    <property type="entry name" value="PILUS ASSEMBLY CHAPERONE"/>
    <property type="match status" value="1"/>
</dbReference>
<dbReference type="SUPFAM" id="SSF49354">
    <property type="entry name" value="PapD-like"/>
    <property type="match status" value="1"/>
</dbReference>
<evidence type="ECO:0000256" key="8">
    <source>
        <dbReference type="RuleBase" id="RU003918"/>
    </source>
</evidence>
<dbReference type="InterPro" id="IPR013783">
    <property type="entry name" value="Ig-like_fold"/>
</dbReference>
<dbReference type="InterPro" id="IPR008962">
    <property type="entry name" value="PapD-like_sf"/>
</dbReference>
<dbReference type="FunFam" id="2.60.40.10:FF:000458">
    <property type="entry name" value="Molecular chaperone FimC"/>
    <property type="match status" value="1"/>
</dbReference>
<dbReference type="PANTHER" id="PTHR30251:SF2">
    <property type="entry name" value="FIMBRIAL CHAPERONE YADV-RELATED"/>
    <property type="match status" value="1"/>
</dbReference>
<keyword evidence="6 8" id="KW-0143">Chaperone</keyword>
<feature type="domain" description="Pili assembly chaperone C-terminal" evidence="11">
    <location>
        <begin position="181"/>
        <end position="242"/>
    </location>
</feature>
<keyword evidence="4 9" id="KW-0732">Signal</keyword>
<evidence type="ECO:0000313" key="13">
    <source>
        <dbReference type="Proteomes" id="UP000254304"/>
    </source>
</evidence>
<reference evidence="12 13" key="1">
    <citation type="submission" date="2018-06" db="EMBL/GenBank/DDBJ databases">
        <authorList>
            <consortium name="Pathogen Informatics"/>
            <person name="Doyle S."/>
        </authorList>
    </citation>
    <scope>NUCLEOTIDE SEQUENCE [LARGE SCALE GENOMIC DNA]</scope>
    <source>
        <strain evidence="12 13">NCTC12157</strain>
    </source>
</reference>
<evidence type="ECO:0000256" key="4">
    <source>
        <dbReference type="ARBA" id="ARBA00022729"/>
    </source>
</evidence>
<dbReference type="Pfam" id="PF02753">
    <property type="entry name" value="PapD_C"/>
    <property type="match status" value="1"/>
</dbReference>
<dbReference type="InterPro" id="IPR016147">
    <property type="entry name" value="Pili_assmbl_chaperone_N"/>
</dbReference>
<evidence type="ECO:0000256" key="2">
    <source>
        <dbReference type="ARBA" id="ARBA00007399"/>
    </source>
</evidence>
<evidence type="ECO:0000313" key="12">
    <source>
        <dbReference type="EMBL" id="STQ45265.1"/>
    </source>
</evidence>
<protein>
    <submittedName>
        <fullName evidence="12">Chaperone protein fimC</fullName>
    </submittedName>
</protein>
<sequence>MSSMIILVAQCHIKKIILVLSLITSSISVHAAMTISGTRIIFPADQKEVSVRTNNKGTDPALVQVWADDGKTNANINNVKIPFIVTPPVYRVEPGKGQSVRVIYNGMALPQDRESVFWFNMLEIPPVQKDNVDKSKLELAFRTRIKIFYRPVALQSSSVQQNDKLQFALVSDAQKGQGIKITNPTPYYFSFESGEVTANGIKVPLQTEMLAPNSTLVLYGEKKTSGITAMKYKVLNDYGGPVEENVTFNQGTGTLVKKTTR</sequence>
<dbReference type="Pfam" id="PF00345">
    <property type="entry name" value="PapD_N"/>
    <property type="match status" value="1"/>
</dbReference>
<evidence type="ECO:0000256" key="1">
    <source>
        <dbReference type="ARBA" id="ARBA00004418"/>
    </source>
</evidence>
<dbReference type="InterPro" id="IPR050643">
    <property type="entry name" value="Periplasmic_pilus_chap"/>
</dbReference>
<evidence type="ECO:0000259" key="10">
    <source>
        <dbReference type="Pfam" id="PF00345"/>
    </source>
</evidence>
<evidence type="ECO:0000259" key="11">
    <source>
        <dbReference type="Pfam" id="PF02753"/>
    </source>
</evidence>
<evidence type="ECO:0000256" key="7">
    <source>
        <dbReference type="ARBA" id="ARBA00023319"/>
    </source>
</evidence>
<dbReference type="PROSITE" id="PS00635">
    <property type="entry name" value="PILI_CHAPERONE"/>
    <property type="match status" value="1"/>
</dbReference>
<evidence type="ECO:0000256" key="3">
    <source>
        <dbReference type="ARBA" id="ARBA00022558"/>
    </source>
</evidence>
<comment type="subcellular location">
    <subcellularLocation>
        <location evidence="1 8">Periplasm</location>
    </subcellularLocation>
</comment>
<dbReference type="Proteomes" id="UP000254304">
    <property type="component" value="Unassembled WGS sequence"/>
</dbReference>
<comment type="similarity">
    <text evidence="2 8">Belongs to the periplasmic pilus chaperone family.</text>
</comment>
<proteinExistence type="inferred from homology"/>
<evidence type="ECO:0000256" key="5">
    <source>
        <dbReference type="ARBA" id="ARBA00022764"/>
    </source>
</evidence>
<feature type="signal peptide" evidence="9">
    <location>
        <begin position="1"/>
        <end position="31"/>
    </location>
</feature>
<dbReference type="GO" id="GO:0030288">
    <property type="term" value="C:outer membrane-bounded periplasmic space"/>
    <property type="evidence" value="ECO:0007669"/>
    <property type="project" value="InterPro"/>
</dbReference>
<keyword evidence="5" id="KW-0574">Periplasm</keyword>